<proteinExistence type="predicted"/>
<dbReference type="RefSeq" id="WP_161928567.1">
    <property type="nucleotide sequence ID" value="NZ_BJOU01000017.1"/>
</dbReference>
<comment type="caution">
    <text evidence="2">The sequence shown here is derived from an EMBL/GenBank/DDBJ whole genome shotgun (WGS) entry which is preliminary data.</text>
</comment>
<evidence type="ECO:0008006" key="4">
    <source>
        <dbReference type="Google" id="ProtNLM"/>
    </source>
</evidence>
<keyword evidence="3" id="KW-1185">Reference proteome</keyword>
<dbReference type="OrthoDB" id="153031at2"/>
<evidence type="ECO:0000313" key="2">
    <source>
        <dbReference type="EMBL" id="GED99274.1"/>
    </source>
</evidence>
<keyword evidence="1" id="KW-1133">Transmembrane helix</keyword>
<dbReference type="AlphaFoldDB" id="A0A7I9V1F5"/>
<protein>
    <recommendedName>
        <fullName evidence="4">DUF3068 domain-containing protein</fullName>
    </recommendedName>
</protein>
<organism evidence="2 3">
    <name type="scientific">Gordonia crocea</name>
    <dbReference type="NCBI Taxonomy" id="589162"/>
    <lineage>
        <taxon>Bacteria</taxon>
        <taxon>Bacillati</taxon>
        <taxon>Actinomycetota</taxon>
        <taxon>Actinomycetes</taxon>
        <taxon>Mycobacteriales</taxon>
        <taxon>Gordoniaceae</taxon>
        <taxon>Gordonia</taxon>
    </lineage>
</organism>
<sequence>MPDAQPTRWSTAQLLTPVLVFAAAMLATVAVASPTVLAPQLSRVSLDTNLVSVATSTAPVPTLDRCSVDRPAAAMLPPRRLLRSQRIVVVRPADRRIATVQASTALRRDDADGGGCASPVLMAAVDRVTVERTTAAPTGESSIQTDSTRPAALLPHRDGLTYLAAPNTGTELRFFDPVTRRSVPLVPLGTDTVDGLDVTRMRAEIPDTDLAALPGADPHSRITKPGAWFGWPGANVTADSHQRGSYTLWIDQKSGLIVDAEIAVTREYRAGDRRLTEFDATLRYDAKTRKTLVAAARAQARPIWLARRVVPLVAGLLAIAAIAGLLLHRRREPRGTEQGVAGDRP</sequence>
<reference evidence="3" key="1">
    <citation type="submission" date="2019-06" db="EMBL/GenBank/DDBJ databases">
        <title>Gordonia isolated from sludge of a wastewater treatment plant.</title>
        <authorList>
            <person name="Tamura T."/>
            <person name="Aoyama K."/>
            <person name="Kang Y."/>
            <person name="Saito S."/>
            <person name="Akiyama N."/>
            <person name="Yazawa K."/>
            <person name="Gonoi T."/>
            <person name="Mikami Y."/>
        </authorList>
    </citation>
    <scope>NUCLEOTIDE SEQUENCE [LARGE SCALE GENOMIC DNA]</scope>
    <source>
        <strain evidence="3">NBRC 107697</strain>
    </source>
</reference>
<gene>
    <name evidence="2" type="ORF">nbrc107697_33130</name>
</gene>
<feature type="transmembrane region" description="Helical" evidence="1">
    <location>
        <begin position="309"/>
        <end position="327"/>
    </location>
</feature>
<keyword evidence="1" id="KW-0472">Membrane</keyword>
<keyword evidence="1" id="KW-0812">Transmembrane</keyword>
<dbReference type="EMBL" id="BJOU01000017">
    <property type="protein sequence ID" value="GED99274.1"/>
    <property type="molecule type" value="Genomic_DNA"/>
</dbReference>
<evidence type="ECO:0000313" key="3">
    <source>
        <dbReference type="Proteomes" id="UP000444980"/>
    </source>
</evidence>
<dbReference type="Proteomes" id="UP000444980">
    <property type="component" value="Unassembled WGS sequence"/>
</dbReference>
<evidence type="ECO:0000256" key="1">
    <source>
        <dbReference type="SAM" id="Phobius"/>
    </source>
</evidence>
<dbReference type="InterPro" id="IPR021424">
    <property type="entry name" value="PorA"/>
</dbReference>
<name>A0A7I9V1F5_9ACTN</name>
<accession>A0A7I9V1F5</accession>
<dbReference type="Pfam" id="PF11271">
    <property type="entry name" value="PorA"/>
    <property type="match status" value="1"/>
</dbReference>